<feature type="transmembrane region" description="Helical" evidence="1">
    <location>
        <begin position="151"/>
        <end position="171"/>
    </location>
</feature>
<evidence type="ECO:0000256" key="1">
    <source>
        <dbReference type="SAM" id="Phobius"/>
    </source>
</evidence>
<feature type="transmembrane region" description="Helical" evidence="1">
    <location>
        <begin position="183"/>
        <end position="203"/>
    </location>
</feature>
<dbReference type="SMART" id="SM00014">
    <property type="entry name" value="acidPPc"/>
    <property type="match status" value="1"/>
</dbReference>
<name>A0A0M2T351_9BACI</name>
<dbReference type="Proteomes" id="UP000034166">
    <property type="component" value="Unassembled WGS sequence"/>
</dbReference>
<sequence length="221" mass="24717">MTGLIFSGACLSLFFRLSSDLTENRPFLFDQKVVDFIRLSASPAMDAFMQGVTELGSTFMLGLLLLISMIWLYVKHKNIWSALFYFLAVAGGGLLNLGLKSYFARERPSINVIIEADGFSFPSGHSMGSMTFYGFLSYLTLRSKRKPLSKAGLVTLFGSLILLIGMSRIYLGVHYPSDVLAGYTAGIVWLVLCISLLEIVYWYKENRSQSIKRRQAKTKVS</sequence>
<dbReference type="Pfam" id="PF01569">
    <property type="entry name" value="PAP2"/>
    <property type="match status" value="1"/>
</dbReference>
<feature type="transmembrane region" description="Helical" evidence="1">
    <location>
        <begin position="55"/>
        <end position="74"/>
    </location>
</feature>
<dbReference type="PATRIC" id="fig|1408103.3.peg.1090"/>
<keyword evidence="4" id="KW-1185">Reference proteome</keyword>
<dbReference type="AlphaFoldDB" id="A0A0M2T351"/>
<dbReference type="InterPro" id="IPR000326">
    <property type="entry name" value="PAP2/HPO"/>
</dbReference>
<organism evidence="3 4">
    <name type="scientific">Mesobacillus campisalis</name>
    <dbReference type="NCBI Taxonomy" id="1408103"/>
    <lineage>
        <taxon>Bacteria</taxon>
        <taxon>Bacillati</taxon>
        <taxon>Bacillota</taxon>
        <taxon>Bacilli</taxon>
        <taxon>Bacillales</taxon>
        <taxon>Bacillaceae</taxon>
        <taxon>Mesobacillus</taxon>
    </lineage>
</organism>
<dbReference type="PANTHER" id="PTHR14969:SF13">
    <property type="entry name" value="AT30094P"/>
    <property type="match status" value="1"/>
</dbReference>
<dbReference type="InterPro" id="IPR036938">
    <property type="entry name" value="PAP2/HPO_sf"/>
</dbReference>
<keyword evidence="1" id="KW-1133">Transmembrane helix</keyword>
<evidence type="ECO:0000313" key="3">
    <source>
        <dbReference type="EMBL" id="KKK39245.1"/>
    </source>
</evidence>
<gene>
    <name evidence="3" type="ORF">WQ57_04845</name>
</gene>
<dbReference type="EMBL" id="LAYY01000004">
    <property type="protein sequence ID" value="KKK39245.1"/>
    <property type="molecule type" value="Genomic_DNA"/>
</dbReference>
<feature type="domain" description="Phosphatidic acid phosphatase type 2/haloperoxidase" evidence="2">
    <location>
        <begin position="82"/>
        <end position="194"/>
    </location>
</feature>
<feature type="transmembrane region" description="Helical" evidence="1">
    <location>
        <begin position="79"/>
        <end position="99"/>
    </location>
</feature>
<proteinExistence type="predicted"/>
<protein>
    <recommendedName>
        <fullName evidence="2">Phosphatidic acid phosphatase type 2/haloperoxidase domain-containing protein</fullName>
    </recommendedName>
</protein>
<dbReference type="SUPFAM" id="SSF48317">
    <property type="entry name" value="Acid phosphatase/Vanadium-dependent haloperoxidase"/>
    <property type="match status" value="1"/>
</dbReference>
<comment type="caution">
    <text evidence="3">The sequence shown here is derived from an EMBL/GenBank/DDBJ whole genome shotgun (WGS) entry which is preliminary data.</text>
</comment>
<dbReference type="CDD" id="cd03392">
    <property type="entry name" value="PAP2_like_2"/>
    <property type="match status" value="1"/>
</dbReference>
<dbReference type="Gene3D" id="1.20.144.10">
    <property type="entry name" value="Phosphatidic acid phosphatase type 2/haloperoxidase"/>
    <property type="match status" value="2"/>
</dbReference>
<evidence type="ECO:0000313" key="4">
    <source>
        <dbReference type="Proteomes" id="UP000034166"/>
    </source>
</evidence>
<evidence type="ECO:0000259" key="2">
    <source>
        <dbReference type="SMART" id="SM00014"/>
    </source>
</evidence>
<accession>A0A0M2T351</accession>
<keyword evidence="1" id="KW-0472">Membrane</keyword>
<dbReference type="PANTHER" id="PTHR14969">
    <property type="entry name" value="SPHINGOSINE-1-PHOSPHATE PHOSPHOHYDROLASE"/>
    <property type="match status" value="1"/>
</dbReference>
<keyword evidence="1" id="KW-0812">Transmembrane</keyword>
<reference evidence="3 4" key="1">
    <citation type="submission" date="2015-04" db="EMBL/GenBank/DDBJ databases">
        <title>Taxonomic description and genome sequence of Bacillus campisalis sp. nov., a novel member of the genus Bacillus isolated from solar saltern.</title>
        <authorList>
            <person name="Mathan Kumar R."/>
            <person name="Kaur G."/>
            <person name="Kumar A."/>
            <person name="Singh N.K."/>
            <person name="Kaur N."/>
            <person name="Kumar N."/>
            <person name="Mayilraj S."/>
        </authorList>
    </citation>
    <scope>NUCLEOTIDE SEQUENCE [LARGE SCALE GENOMIC DNA]</scope>
    <source>
        <strain evidence="3 4">SA2-6</strain>
    </source>
</reference>
<feature type="transmembrane region" description="Helical" evidence="1">
    <location>
        <begin position="119"/>
        <end position="139"/>
    </location>
</feature>